<protein>
    <submittedName>
        <fullName evidence="1">Uncharacterized protein</fullName>
    </submittedName>
</protein>
<keyword evidence="2" id="KW-1185">Reference proteome</keyword>
<evidence type="ECO:0000313" key="2">
    <source>
        <dbReference type="Proteomes" id="UP000765509"/>
    </source>
</evidence>
<evidence type="ECO:0000313" key="1">
    <source>
        <dbReference type="EMBL" id="MBW0467593.1"/>
    </source>
</evidence>
<dbReference type="EMBL" id="AVOT02001626">
    <property type="protein sequence ID" value="MBW0467593.1"/>
    <property type="molecule type" value="Genomic_DNA"/>
</dbReference>
<reference evidence="1" key="1">
    <citation type="submission" date="2021-03" db="EMBL/GenBank/DDBJ databases">
        <title>Draft genome sequence of rust myrtle Austropuccinia psidii MF-1, a brazilian biotype.</title>
        <authorList>
            <person name="Quecine M.C."/>
            <person name="Pachon D.M.R."/>
            <person name="Bonatelli M.L."/>
            <person name="Correr F.H."/>
            <person name="Franceschini L.M."/>
            <person name="Leite T.F."/>
            <person name="Margarido G.R.A."/>
            <person name="Almeida C.A."/>
            <person name="Ferrarezi J.A."/>
            <person name="Labate C.A."/>
        </authorList>
    </citation>
    <scope>NUCLEOTIDE SEQUENCE</scope>
    <source>
        <strain evidence="1">MF-1</strain>
    </source>
</reference>
<gene>
    <name evidence="1" type="ORF">O181_007308</name>
</gene>
<sequence length="91" mass="10461">MHRTKTTNLKSLPTLSHHYELLPLNATMQQEYSTLYKEFLSLKSKGPGEFFRNINHTKICFNHHIILDTMADVDLADHEGRSAQDNCSTIT</sequence>
<accession>A0A9Q3BM59</accession>
<comment type="caution">
    <text evidence="1">The sequence shown here is derived from an EMBL/GenBank/DDBJ whole genome shotgun (WGS) entry which is preliminary data.</text>
</comment>
<dbReference type="AlphaFoldDB" id="A0A9Q3BM59"/>
<organism evidence="1 2">
    <name type="scientific">Austropuccinia psidii MF-1</name>
    <dbReference type="NCBI Taxonomy" id="1389203"/>
    <lineage>
        <taxon>Eukaryota</taxon>
        <taxon>Fungi</taxon>
        <taxon>Dikarya</taxon>
        <taxon>Basidiomycota</taxon>
        <taxon>Pucciniomycotina</taxon>
        <taxon>Pucciniomycetes</taxon>
        <taxon>Pucciniales</taxon>
        <taxon>Sphaerophragmiaceae</taxon>
        <taxon>Austropuccinia</taxon>
    </lineage>
</organism>
<dbReference type="Proteomes" id="UP000765509">
    <property type="component" value="Unassembled WGS sequence"/>
</dbReference>
<dbReference type="OrthoDB" id="2505291at2759"/>
<name>A0A9Q3BM59_9BASI</name>
<proteinExistence type="predicted"/>